<dbReference type="Pfam" id="PF00107">
    <property type="entry name" value="ADH_zinc_N"/>
    <property type="match status" value="1"/>
</dbReference>
<dbReference type="PANTHER" id="PTHR43350:SF19">
    <property type="entry name" value="D-GULOSIDE 3-DEHYDROGENASE"/>
    <property type="match status" value="1"/>
</dbReference>
<comment type="caution">
    <text evidence="7">The sequence shown here is derived from an EMBL/GenBank/DDBJ whole genome shotgun (WGS) entry which is preliminary data.</text>
</comment>
<dbReference type="Gene3D" id="3.90.180.10">
    <property type="entry name" value="Medium-chain alcohol dehydrogenases, catalytic domain"/>
    <property type="match status" value="1"/>
</dbReference>
<comment type="similarity">
    <text evidence="2">Belongs to the zinc-containing alcohol dehydrogenase family.</text>
</comment>
<dbReference type="SUPFAM" id="SSF51735">
    <property type="entry name" value="NAD(P)-binding Rossmann-fold domains"/>
    <property type="match status" value="1"/>
</dbReference>
<keyword evidence="3" id="KW-0479">Metal-binding</keyword>
<dbReference type="PANTHER" id="PTHR43350">
    <property type="entry name" value="NAD-DEPENDENT ALCOHOL DEHYDROGENASE"/>
    <property type="match status" value="1"/>
</dbReference>
<reference evidence="7 8" key="1">
    <citation type="journal article" date="2018" name="Mol. Biol. Evol.">
        <title>Analysis of the draft genome of the red seaweed Gracilariopsis chorda provides insights into genome size evolution in Rhodophyta.</title>
        <authorList>
            <person name="Lee J."/>
            <person name="Yang E.C."/>
            <person name="Graf L."/>
            <person name="Yang J.H."/>
            <person name="Qiu H."/>
            <person name="Zel Zion U."/>
            <person name="Chan C.X."/>
            <person name="Stephens T.G."/>
            <person name="Weber A.P.M."/>
            <person name="Boo G.H."/>
            <person name="Boo S.M."/>
            <person name="Kim K.M."/>
            <person name="Shin Y."/>
            <person name="Jung M."/>
            <person name="Lee S.J."/>
            <person name="Yim H.S."/>
            <person name="Lee J.H."/>
            <person name="Bhattacharya D."/>
            <person name="Yoon H.S."/>
        </authorList>
    </citation>
    <scope>NUCLEOTIDE SEQUENCE [LARGE SCALE GENOMIC DNA]</scope>
    <source>
        <strain evidence="7 8">SKKU-2015</strain>
        <tissue evidence="7">Whole body</tissue>
    </source>
</reference>
<evidence type="ECO:0000256" key="3">
    <source>
        <dbReference type="ARBA" id="ARBA00022723"/>
    </source>
</evidence>
<evidence type="ECO:0000313" key="7">
    <source>
        <dbReference type="EMBL" id="PXF49342.1"/>
    </source>
</evidence>
<dbReference type="Proteomes" id="UP000247409">
    <property type="component" value="Unassembled WGS sequence"/>
</dbReference>
<dbReference type="InterPro" id="IPR011032">
    <property type="entry name" value="GroES-like_sf"/>
</dbReference>
<dbReference type="EMBL" id="NBIV01000006">
    <property type="protein sequence ID" value="PXF49342.1"/>
    <property type="molecule type" value="Genomic_DNA"/>
</dbReference>
<keyword evidence="4" id="KW-0862">Zinc</keyword>
<dbReference type="Gene3D" id="3.40.50.720">
    <property type="entry name" value="NAD(P)-binding Rossmann-like Domain"/>
    <property type="match status" value="1"/>
</dbReference>
<accession>A0A2V3J5E7</accession>
<proteinExistence type="inferred from homology"/>
<evidence type="ECO:0000256" key="2">
    <source>
        <dbReference type="ARBA" id="ARBA00008072"/>
    </source>
</evidence>
<evidence type="ECO:0000256" key="4">
    <source>
        <dbReference type="ARBA" id="ARBA00022833"/>
    </source>
</evidence>
<evidence type="ECO:0000256" key="5">
    <source>
        <dbReference type="ARBA" id="ARBA00023002"/>
    </source>
</evidence>
<dbReference type="SUPFAM" id="SSF50129">
    <property type="entry name" value="GroES-like"/>
    <property type="match status" value="1"/>
</dbReference>
<dbReference type="AlphaFoldDB" id="A0A2V3J5E7"/>
<sequence>MAEDLEYSRYIQFDAPKQVSVQESKLVSSDRGSVLVSSKYSAVSTGTELLLFTGKMPGDIPTDEVFASQKERFSYPCKYGYAVVGTVITSHANELQPGTKVFAFREHVSEFWEEAKNLHVLPNDVELLDACFFPSVETAVSLVFDAGILPGESITIVGQGVVGLLVTSVIKHLYPYSKVMTVDTNPKRRKLSVEQAGASNSFDATEAIGTVAKELFPFGTDVSIDVSGCGEGLQTAISCTRDHGRVVIGSWFGTKSVTLPNLGGRFHRSHIQLVASQVSAIPPAVSGRWTKARRFKLVWKLLSDIRPSSIFPMRIADVHNAQKIYSDLASGELLQAIFTYGDTELRDSK</sequence>
<evidence type="ECO:0000313" key="8">
    <source>
        <dbReference type="Proteomes" id="UP000247409"/>
    </source>
</evidence>
<gene>
    <name evidence="7" type="ORF">BWQ96_00916</name>
</gene>
<dbReference type="GO" id="GO:0046872">
    <property type="term" value="F:metal ion binding"/>
    <property type="evidence" value="ECO:0007669"/>
    <property type="project" value="UniProtKB-KW"/>
</dbReference>
<comment type="cofactor">
    <cofactor evidence="1">
        <name>Zn(2+)</name>
        <dbReference type="ChEBI" id="CHEBI:29105"/>
    </cofactor>
</comment>
<dbReference type="CDD" id="cd08255">
    <property type="entry name" value="2-desacetyl-2-hydroxyethyl_bacteriochlorophyllide_like"/>
    <property type="match status" value="1"/>
</dbReference>
<feature type="domain" description="Alcohol dehydrogenase-like C-terminal" evidence="6">
    <location>
        <begin position="162"/>
        <end position="260"/>
    </location>
</feature>
<organism evidence="7 8">
    <name type="scientific">Gracilariopsis chorda</name>
    <dbReference type="NCBI Taxonomy" id="448386"/>
    <lineage>
        <taxon>Eukaryota</taxon>
        <taxon>Rhodophyta</taxon>
        <taxon>Florideophyceae</taxon>
        <taxon>Rhodymeniophycidae</taxon>
        <taxon>Gracilariales</taxon>
        <taxon>Gracilariaceae</taxon>
        <taxon>Gracilariopsis</taxon>
    </lineage>
</organism>
<dbReference type="InterPro" id="IPR036291">
    <property type="entry name" value="NAD(P)-bd_dom_sf"/>
</dbReference>
<name>A0A2V3J5E7_9FLOR</name>
<evidence type="ECO:0000256" key="1">
    <source>
        <dbReference type="ARBA" id="ARBA00001947"/>
    </source>
</evidence>
<evidence type="ECO:0000259" key="6">
    <source>
        <dbReference type="Pfam" id="PF00107"/>
    </source>
</evidence>
<keyword evidence="5" id="KW-0560">Oxidoreductase</keyword>
<dbReference type="OrthoDB" id="1879366at2759"/>
<dbReference type="STRING" id="448386.A0A2V3J5E7"/>
<dbReference type="InterPro" id="IPR013149">
    <property type="entry name" value="ADH-like_C"/>
</dbReference>
<protein>
    <submittedName>
        <fullName evidence="7">D-xylulose reductase A</fullName>
    </submittedName>
</protein>
<dbReference type="GO" id="GO:0016491">
    <property type="term" value="F:oxidoreductase activity"/>
    <property type="evidence" value="ECO:0007669"/>
    <property type="project" value="UniProtKB-KW"/>
</dbReference>
<keyword evidence="8" id="KW-1185">Reference proteome</keyword>